<evidence type="ECO:0000259" key="12">
    <source>
        <dbReference type="PROSITE" id="PS50990"/>
    </source>
</evidence>
<keyword evidence="8" id="KW-0080">Bacteriocin transport</keyword>
<feature type="domain" description="ABC transmembrane type-1" evidence="11">
    <location>
        <begin position="179"/>
        <end position="458"/>
    </location>
</feature>
<dbReference type="CDD" id="cd02418">
    <property type="entry name" value="Peptidase_C39B"/>
    <property type="match status" value="1"/>
</dbReference>
<evidence type="ECO:0000256" key="3">
    <source>
        <dbReference type="ARBA" id="ARBA00022741"/>
    </source>
</evidence>
<evidence type="ECO:0000256" key="8">
    <source>
        <dbReference type="ARBA" id="ARBA00043264"/>
    </source>
</evidence>
<dbReference type="PROSITE" id="PS50990">
    <property type="entry name" value="PEPTIDASE_C39"/>
    <property type="match status" value="1"/>
</dbReference>
<evidence type="ECO:0000256" key="1">
    <source>
        <dbReference type="ARBA" id="ARBA00004651"/>
    </source>
</evidence>
<comment type="caution">
    <text evidence="13">The sequence shown here is derived from an EMBL/GenBank/DDBJ whole genome shotgun (WGS) entry which is preliminary data.</text>
</comment>
<dbReference type="CDD" id="cd18571">
    <property type="entry name" value="ABC_6TM_peptidase_like"/>
    <property type="match status" value="1"/>
</dbReference>
<dbReference type="RefSeq" id="WP_379998731.1">
    <property type="nucleotide sequence ID" value="NZ_JBHSGN010000103.1"/>
</dbReference>
<keyword evidence="5" id="KW-0653">Protein transport</keyword>
<keyword evidence="5" id="KW-0813">Transport</keyword>
<keyword evidence="3" id="KW-0547">Nucleotide-binding</keyword>
<name>A0ABV9KZV0_9BACT</name>
<evidence type="ECO:0000256" key="7">
    <source>
        <dbReference type="ARBA" id="ARBA00023136"/>
    </source>
</evidence>
<feature type="domain" description="Peptidase C39" evidence="12">
    <location>
        <begin position="9"/>
        <end position="133"/>
    </location>
</feature>
<dbReference type="InterPro" id="IPR003593">
    <property type="entry name" value="AAA+_ATPase"/>
</dbReference>
<dbReference type="Gene3D" id="1.20.1560.10">
    <property type="entry name" value="ABC transporter type 1, transmembrane domain"/>
    <property type="match status" value="1"/>
</dbReference>
<dbReference type="InterPro" id="IPR036640">
    <property type="entry name" value="ABC1_TM_sf"/>
</dbReference>
<dbReference type="SUPFAM" id="SSF52540">
    <property type="entry name" value="P-loop containing nucleoside triphosphate hydrolases"/>
    <property type="match status" value="1"/>
</dbReference>
<keyword evidence="6 9" id="KW-1133">Transmembrane helix</keyword>
<dbReference type="PANTHER" id="PTHR24221:SF654">
    <property type="entry name" value="ATP-BINDING CASSETTE SUB-FAMILY B MEMBER 6"/>
    <property type="match status" value="1"/>
</dbReference>
<dbReference type="Proteomes" id="UP001596023">
    <property type="component" value="Unassembled WGS sequence"/>
</dbReference>
<organism evidence="13 14">
    <name type="scientific">Dysgonomonas termitidis</name>
    <dbReference type="NCBI Taxonomy" id="1516126"/>
    <lineage>
        <taxon>Bacteria</taxon>
        <taxon>Pseudomonadati</taxon>
        <taxon>Bacteroidota</taxon>
        <taxon>Bacteroidia</taxon>
        <taxon>Bacteroidales</taxon>
        <taxon>Dysgonomonadaceae</taxon>
        <taxon>Dysgonomonas</taxon>
    </lineage>
</organism>
<dbReference type="PROSITE" id="PS50929">
    <property type="entry name" value="ABC_TM1F"/>
    <property type="match status" value="1"/>
</dbReference>
<feature type="transmembrane region" description="Helical" evidence="9">
    <location>
        <begin position="292"/>
        <end position="310"/>
    </location>
</feature>
<evidence type="ECO:0000256" key="4">
    <source>
        <dbReference type="ARBA" id="ARBA00022840"/>
    </source>
</evidence>
<keyword evidence="14" id="KW-1185">Reference proteome</keyword>
<dbReference type="SMART" id="SM00382">
    <property type="entry name" value="AAA"/>
    <property type="match status" value="1"/>
</dbReference>
<dbReference type="Pfam" id="PF00664">
    <property type="entry name" value="ABC_membrane"/>
    <property type="match status" value="1"/>
</dbReference>
<sequence>MKKFPIYIQPDAMDCGPTCLRMISAYYGYNCTLETLRNHSYIGKDGVSLLGISKAAEKIGLKSIGGRFTFEKLIEKAPLPCIAHWNQEHFVVVHHIKKKKSGYDLYIADPGKGLLKYSDEEFNSHWISTKKDGKEKGIVLILEPTADFYQKETEKTKIDSKLKFLGRYFIKYKKFFNQLFIGLFIACLLQLLFPFLTQAIVDIGIGNKNINFIWLLLVAQLMLLLGRASIDFIRRRILLHISTRINISLISDFFIKLMRLPMSFFDTKLMGDLLQRIDDHNRVERFLTAQSLNLIFSLFSFIIFGIVLFIYSIKIFLIFITGSLLYGIWIFFFLEKRRVLDYKYFEQQAINRSKTYQLINGMQEIKLQNSEQQKRWEWEDTQADLFNVSLKSLSLQQTQEAGSICINEIKNLLITVFAATAVIHGDMTLGMMLSTQYIIGQLNSPVEQMMQFIYQYQDVSISLERMSEIHNKSDEDSDNRIISEYSNLKDKTIYVNNLDFQYEGSLSKKILNGISVIIPEGKVTAIVGASGSGKTTLIKLLLGNYSATNGNITIGNSSIDRMNLYWWRSQCGAVMQDGFIFSESIAKNIAVSDEQIDIYRLQNAAKTANIDEYISNLPLGYNTIIGQEGQGLSQGQKQRILIARAVYKNPQFIFLDEATNALDANNEKIIVENLENFYKGKTVIVVAHRLSTVKNADQIIVLDGGGIVERGDHEELVQLRGKYFQLIKNQLELGN</sequence>
<accession>A0ABV9KZV0</accession>
<dbReference type="Gene3D" id="3.40.50.300">
    <property type="entry name" value="P-loop containing nucleotide triphosphate hydrolases"/>
    <property type="match status" value="1"/>
</dbReference>
<dbReference type="InterPro" id="IPR027417">
    <property type="entry name" value="P-loop_NTPase"/>
</dbReference>
<dbReference type="PROSITE" id="PS00211">
    <property type="entry name" value="ABC_TRANSPORTER_1"/>
    <property type="match status" value="1"/>
</dbReference>
<dbReference type="InterPro" id="IPR003439">
    <property type="entry name" value="ABC_transporter-like_ATP-bd"/>
</dbReference>
<dbReference type="PROSITE" id="PS50893">
    <property type="entry name" value="ABC_TRANSPORTER_2"/>
    <property type="match status" value="1"/>
</dbReference>
<evidence type="ECO:0000259" key="10">
    <source>
        <dbReference type="PROSITE" id="PS50893"/>
    </source>
</evidence>
<dbReference type="Gene3D" id="3.90.70.10">
    <property type="entry name" value="Cysteine proteinases"/>
    <property type="match status" value="1"/>
</dbReference>
<feature type="transmembrane region" description="Helical" evidence="9">
    <location>
        <begin position="179"/>
        <end position="200"/>
    </location>
</feature>
<dbReference type="InterPro" id="IPR017871">
    <property type="entry name" value="ABC_transporter-like_CS"/>
</dbReference>
<keyword evidence="4" id="KW-0067">ATP-binding</keyword>
<dbReference type="Pfam" id="PF00005">
    <property type="entry name" value="ABC_tran"/>
    <property type="match status" value="1"/>
</dbReference>
<evidence type="ECO:0000256" key="6">
    <source>
        <dbReference type="ARBA" id="ARBA00022989"/>
    </source>
</evidence>
<dbReference type="InterPro" id="IPR011527">
    <property type="entry name" value="ABC1_TM_dom"/>
</dbReference>
<proteinExistence type="predicted"/>
<feature type="transmembrane region" description="Helical" evidence="9">
    <location>
        <begin position="212"/>
        <end position="230"/>
    </location>
</feature>
<protein>
    <submittedName>
        <fullName evidence="13">Peptidase domain-containing ABC transporter</fullName>
    </submittedName>
</protein>
<dbReference type="PANTHER" id="PTHR24221">
    <property type="entry name" value="ATP-BINDING CASSETTE SUB-FAMILY B"/>
    <property type="match status" value="1"/>
</dbReference>
<dbReference type="Pfam" id="PF03412">
    <property type="entry name" value="Peptidase_C39"/>
    <property type="match status" value="1"/>
</dbReference>
<evidence type="ECO:0000313" key="14">
    <source>
        <dbReference type="Proteomes" id="UP001596023"/>
    </source>
</evidence>
<evidence type="ECO:0000256" key="2">
    <source>
        <dbReference type="ARBA" id="ARBA00022692"/>
    </source>
</evidence>
<keyword evidence="2 9" id="KW-0812">Transmembrane</keyword>
<evidence type="ECO:0000313" key="13">
    <source>
        <dbReference type="EMBL" id="MFC4675469.1"/>
    </source>
</evidence>
<evidence type="ECO:0000256" key="9">
    <source>
        <dbReference type="SAM" id="Phobius"/>
    </source>
</evidence>
<reference evidence="14" key="1">
    <citation type="journal article" date="2019" name="Int. J. Syst. Evol. Microbiol.">
        <title>The Global Catalogue of Microorganisms (GCM) 10K type strain sequencing project: providing services to taxonomists for standard genome sequencing and annotation.</title>
        <authorList>
            <consortium name="The Broad Institute Genomics Platform"/>
            <consortium name="The Broad Institute Genome Sequencing Center for Infectious Disease"/>
            <person name="Wu L."/>
            <person name="Ma J."/>
        </authorList>
    </citation>
    <scope>NUCLEOTIDE SEQUENCE [LARGE SCALE GENOMIC DNA]</scope>
    <source>
        <strain evidence="14">CCUG 66188</strain>
    </source>
</reference>
<evidence type="ECO:0000259" key="11">
    <source>
        <dbReference type="PROSITE" id="PS50929"/>
    </source>
</evidence>
<comment type="subcellular location">
    <subcellularLocation>
        <location evidence="1">Cell membrane</location>
        <topology evidence="1">Multi-pass membrane protein</topology>
    </subcellularLocation>
</comment>
<feature type="domain" description="ABC transporter" evidence="10">
    <location>
        <begin position="493"/>
        <end position="729"/>
    </location>
</feature>
<evidence type="ECO:0000256" key="5">
    <source>
        <dbReference type="ARBA" id="ARBA00022927"/>
    </source>
</evidence>
<dbReference type="InterPro" id="IPR005074">
    <property type="entry name" value="Peptidase_C39"/>
</dbReference>
<dbReference type="SUPFAM" id="SSF90123">
    <property type="entry name" value="ABC transporter transmembrane region"/>
    <property type="match status" value="1"/>
</dbReference>
<gene>
    <name evidence="13" type="ORF">ACFO6W_17390</name>
</gene>
<feature type="transmembrane region" description="Helical" evidence="9">
    <location>
        <begin position="316"/>
        <end position="334"/>
    </location>
</feature>
<dbReference type="EMBL" id="JBHSGN010000103">
    <property type="protein sequence ID" value="MFC4675469.1"/>
    <property type="molecule type" value="Genomic_DNA"/>
</dbReference>
<keyword evidence="7 9" id="KW-0472">Membrane</keyword>
<dbReference type="InterPro" id="IPR039421">
    <property type="entry name" value="Type_1_exporter"/>
</dbReference>